<dbReference type="PROSITE" id="PS50050">
    <property type="entry name" value="TNFR_NGFR_2"/>
    <property type="match status" value="1"/>
</dbReference>
<dbReference type="Pfam" id="PF00020">
    <property type="entry name" value="TNFR_c6"/>
    <property type="match status" value="2"/>
</dbReference>
<feature type="compositionally biased region" description="Basic and acidic residues" evidence="2">
    <location>
        <begin position="352"/>
        <end position="372"/>
    </location>
</feature>
<feature type="domain" description="TNFR-Cys" evidence="4">
    <location>
        <begin position="101"/>
        <end position="143"/>
    </location>
</feature>
<evidence type="ECO:0000256" key="2">
    <source>
        <dbReference type="SAM" id="MobiDB-lite"/>
    </source>
</evidence>
<reference evidence="5" key="1">
    <citation type="submission" date="2022-02" db="EMBL/GenBank/DDBJ databases">
        <title>Atlantic sturgeon de novo genome assembly.</title>
        <authorList>
            <person name="Stock M."/>
            <person name="Klopp C."/>
            <person name="Guiguen Y."/>
            <person name="Cabau C."/>
            <person name="Parinello H."/>
            <person name="Santidrian Yebra-Pimentel E."/>
            <person name="Kuhl H."/>
            <person name="Dirks R.P."/>
            <person name="Guessner J."/>
            <person name="Wuertz S."/>
            <person name="Du K."/>
            <person name="Schartl M."/>
        </authorList>
    </citation>
    <scope>NUCLEOTIDE SEQUENCE</scope>
    <source>
        <strain evidence="5">STURGEONOMICS-FGT-2020</strain>
        <tissue evidence="5">Whole blood</tissue>
    </source>
</reference>
<keyword evidence="3" id="KW-0732">Signal</keyword>
<organism evidence="5 6">
    <name type="scientific">Acipenser oxyrinchus oxyrinchus</name>
    <dbReference type="NCBI Taxonomy" id="40147"/>
    <lineage>
        <taxon>Eukaryota</taxon>
        <taxon>Metazoa</taxon>
        <taxon>Chordata</taxon>
        <taxon>Craniata</taxon>
        <taxon>Vertebrata</taxon>
        <taxon>Euteleostomi</taxon>
        <taxon>Actinopterygii</taxon>
        <taxon>Chondrostei</taxon>
        <taxon>Acipenseriformes</taxon>
        <taxon>Acipenseridae</taxon>
        <taxon>Acipenser</taxon>
    </lineage>
</organism>
<dbReference type="PANTHER" id="PTHR47497:SF1">
    <property type="entry name" value="TUMOR NECROSIS FACTOR RECEPTOR SUPERFAMILY MEMBER 8"/>
    <property type="match status" value="1"/>
</dbReference>
<comment type="caution">
    <text evidence="5">The sequence shown here is derived from an EMBL/GenBank/DDBJ whole genome shotgun (WGS) entry which is preliminary data.</text>
</comment>
<evidence type="ECO:0000313" key="5">
    <source>
        <dbReference type="EMBL" id="KAK1159638.1"/>
    </source>
</evidence>
<dbReference type="Gene3D" id="2.10.50.10">
    <property type="entry name" value="Tumor Necrosis Factor Receptor, subunit A, domain 2"/>
    <property type="match status" value="2"/>
</dbReference>
<feature type="chain" id="PRO_5042248892" evidence="3">
    <location>
        <begin position="24"/>
        <end position="487"/>
    </location>
</feature>
<name>A0AAD8CXU5_ACIOX</name>
<feature type="compositionally biased region" description="Basic and acidic residues" evidence="2">
    <location>
        <begin position="317"/>
        <end position="344"/>
    </location>
</feature>
<feature type="region of interest" description="Disordered" evidence="2">
    <location>
        <begin position="317"/>
        <end position="393"/>
    </location>
</feature>
<accession>A0AAD8CXU5</accession>
<comment type="caution">
    <text evidence="1">Lacks conserved residue(s) required for the propagation of feature annotation.</text>
</comment>
<feature type="region of interest" description="Disordered" evidence="2">
    <location>
        <begin position="190"/>
        <end position="234"/>
    </location>
</feature>
<feature type="region of interest" description="Disordered" evidence="2">
    <location>
        <begin position="429"/>
        <end position="487"/>
    </location>
</feature>
<dbReference type="InterPro" id="IPR052862">
    <property type="entry name" value="TNFR_superfamily_member_8"/>
</dbReference>
<feature type="compositionally biased region" description="Low complexity" evidence="2">
    <location>
        <begin position="213"/>
        <end position="232"/>
    </location>
</feature>
<dbReference type="SMART" id="SM00208">
    <property type="entry name" value="TNFR"/>
    <property type="match status" value="3"/>
</dbReference>
<dbReference type="EMBL" id="JAGXEW010000022">
    <property type="protein sequence ID" value="KAK1159638.1"/>
    <property type="molecule type" value="Genomic_DNA"/>
</dbReference>
<evidence type="ECO:0000259" key="4">
    <source>
        <dbReference type="PROSITE" id="PS50050"/>
    </source>
</evidence>
<dbReference type="AlphaFoldDB" id="A0AAD8CXU5"/>
<feature type="disulfide bond" evidence="1">
    <location>
        <begin position="125"/>
        <end position="143"/>
    </location>
</feature>
<sequence>MASISRIRAFIALLLFLMEAASSEQDFFCRMKSCIHCPEGTHSRSLCPDDLERECQPCRNGSYWSIRNGVAGCRLCTQRCSGADQLVEVAGCSLLSNRQCRCQSGWFCETPARYTCTRCQRHRECEPGWGVLQPGDAFTDTTCQRCPAGHYSKQTSSTERCRAHTNCSSLGQAVFLQGSDTRDGVCVRAASSTPPGGASTRQLSTSPAHHDSTAPSTTVTTASTGSTVSMATDPAANPMTQRAVTTETTEPHPPISLTNMITPPLNLPITTSSTAPPSGPKGTAALQAPGLAVRAASRVLMRSCSLWERLGALFKHSRGEREERRGEERERRPPDLLDFKHKQQDCPLLAAEGERQESREQGARPPVEEVRPLGRAGDGAPAEPGVSQEPCSDSRVQQFIVEPKGGDSVNNNIGSIFILHPSTVILGSGRGWTKRTGGGEGDPPISSPQQESQSQSQSQPEEAWTASVCVQEEGGKELHYPIPASGK</sequence>
<dbReference type="SUPFAM" id="SSF57586">
    <property type="entry name" value="TNF receptor-like"/>
    <property type="match status" value="2"/>
</dbReference>
<feature type="compositionally biased region" description="Polar residues" evidence="2">
    <location>
        <begin position="190"/>
        <end position="207"/>
    </location>
</feature>
<evidence type="ECO:0000313" key="6">
    <source>
        <dbReference type="Proteomes" id="UP001230051"/>
    </source>
</evidence>
<evidence type="ECO:0000256" key="1">
    <source>
        <dbReference type="PROSITE-ProRule" id="PRU00206"/>
    </source>
</evidence>
<protein>
    <submittedName>
        <fullName evidence="5">Tumor necrosis factor receptor superfamily member 1B</fullName>
    </submittedName>
</protein>
<feature type="region of interest" description="Disordered" evidence="2">
    <location>
        <begin position="247"/>
        <end position="283"/>
    </location>
</feature>
<keyword evidence="1" id="KW-1015">Disulfide bond</keyword>
<dbReference type="Proteomes" id="UP001230051">
    <property type="component" value="Unassembled WGS sequence"/>
</dbReference>
<keyword evidence="5" id="KW-0675">Receptor</keyword>
<evidence type="ECO:0000256" key="3">
    <source>
        <dbReference type="SAM" id="SignalP"/>
    </source>
</evidence>
<dbReference type="InterPro" id="IPR001368">
    <property type="entry name" value="TNFR/NGFR_Cys_rich_reg"/>
</dbReference>
<feature type="repeat" description="TNFR-Cys" evidence="1">
    <location>
        <begin position="101"/>
        <end position="143"/>
    </location>
</feature>
<proteinExistence type="predicted"/>
<feature type="compositionally biased region" description="Low complexity" evidence="2">
    <location>
        <begin position="447"/>
        <end position="462"/>
    </location>
</feature>
<gene>
    <name evidence="5" type="primary">TNFRSF6B</name>
    <name evidence="5" type="ORF">AOXY_G22410</name>
</gene>
<keyword evidence="6" id="KW-1185">Reference proteome</keyword>
<feature type="signal peptide" evidence="3">
    <location>
        <begin position="1"/>
        <end position="23"/>
    </location>
</feature>
<dbReference type="PANTHER" id="PTHR47497">
    <property type="entry name" value="TUMOR NECROSIS FACTOR RECEPTOR SUPERFAMILY MEMBER 8"/>
    <property type="match status" value="1"/>
</dbReference>